<evidence type="ECO:0008006" key="4">
    <source>
        <dbReference type="Google" id="ProtNLM"/>
    </source>
</evidence>
<dbReference type="EMBL" id="JBBPBM010000078">
    <property type="protein sequence ID" value="KAK8511657.1"/>
    <property type="molecule type" value="Genomic_DNA"/>
</dbReference>
<evidence type="ECO:0000313" key="3">
    <source>
        <dbReference type="Proteomes" id="UP001472677"/>
    </source>
</evidence>
<evidence type="ECO:0000256" key="1">
    <source>
        <dbReference type="SAM" id="Phobius"/>
    </source>
</evidence>
<feature type="transmembrane region" description="Helical" evidence="1">
    <location>
        <begin position="15"/>
        <end position="35"/>
    </location>
</feature>
<reference evidence="2 3" key="1">
    <citation type="journal article" date="2024" name="G3 (Bethesda)">
        <title>Genome assembly of Hibiscus sabdariffa L. provides insights into metabolisms of medicinal natural products.</title>
        <authorList>
            <person name="Kim T."/>
        </authorList>
    </citation>
    <scope>NUCLEOTIDE SEQUENCE [LARGE SCALE GENOMIC DNA]</scope>
    <source>
        <strain evidence="2">TK-2024</strain>
        <tissue evidence="2">Old leaves</tissue>
    </source>
</reference>
<accession>A0ABR2BYM5</accession>
<dbReference type="Proteomes" id="UP001472677">
    <property type="component" value="Unassembled WGS sequence"/>
</dbReference>
<keyword evidence="1" id="KW-0812">Transmembrane</keyword>
<keyword evidence="1" id="KW-0472">Membrane</keyword>
<keyword evidence="3" id="KW-1185">Reference proteome</keyword>
<keyword evidence="1" id="KW-1133">Transmembrane helix</keyword>
<gene>
    <name evidence="2" type="ORF">V6N12_038258</name>
</gene>
<evidence type="ECO:0000313" key="2">
    <source>
        <dbReference type="EMBL" id="KAK8511657.1"/>
    </source>
</evidence>
<protein>
    <recommendedName>
        <fullName evidence="4">Secreted protein</fullName>
    </recommendedName>
</protein>
<comment type="caution">
    <text evidence="2">The sequence shown here is derived from an EMBL/GenBank/DDBJ whole genome shotgun (WGS) entry which is preliminary data.</text>
</comment>
<sequence>MAGSHSPSPVFSLSLPPFLLLLYLFFPPHVSLITIRRSTMNAYPFLCKSSDLPSQPSHLRFLVAFRIIERF</sequence>
<name>A0ABR2BYM5_9ROSI</name>
<proteinExistence type="predicted"/>
<organism evidence="2 3">
    <name type="scientific">Hibiscus sabdariffa</name>
    <name type="common">roselle</name>
    <dbReference type="NCBI Taxonomy" id="183260"/>
    <lineage>
        <taxon>Eukaryota</taxon>
        <taxon>Viridiplantae</taxon>
        <taxon>Streptophyta</taxon>
        <taxon>Embryophyta</taxon>
        <taxon>Tracheophyta</taxon>
        <taxon>Spermatophyta</taxon>
        <taxon>Magnoliopsida</taxon>
        <taxon>eudicotyledons</taxon>
        <taxon>Gunneridae</taxon>
        <taxon>Pentapetalae</taxon>
        <taxon>rosids</taxon>
        <taxon>malvids</taxon>
        <taxon>Malvales</taxon>
        <taxon>Malvaceae</taxon>
        <taxon>Malvoideae</taxon>
        <taxon>Hibiscus</taxon>
    </lineage>
</organism>